<keyword evidence="8" id="KW-1185">Reference proteome</keyword>
<comment type="caution">
    <text evidence="7">The sequence shown here is derived from an EMBL/GenBank/DDBJ whole genome shotgun (WGS) entry which is preliminary data.</text>
</comment>
<keyword evidence="5" id="KW-0472">Membrane</keyword>
<dbReference type="Pfam" id="PF03279">
    <property type="entry name" value="Lip_A_acyltrans"/>
    <property type="match status" value="1"/>
</dbReference>
<evidence type="ECO:0000256" key="2">
    <source>
        <dbReference type="ARBA" id="ARBA00022475"/>
    </source>
</evidence>
<dbReference type="Proteomes" id="UP001062901">
    <property type="component" value="Unassembled WGS sequence"/>
</dbReference>
<evidence type="ECO:0000256" key="6">
    <source>
        <dbReference type="ARBA" id="ARBA00023315"/>
    </source>
</evidence>
<accession>A0ABQ0NW39</accession>
<evidence type="ECO:0000256" key="4">
    <source>
        <dbReference type="ARBA" id="ARBA00022679"/>
    </source>
</evidence>
<reference evidence="7" key="1">
    <citation type="submission" date="2013-04" db="EMBL/GenBank/DDBJ databases">
        <title>The genome sequencing project of 58 acetic acid bacteria.</title>
        <authorList>
            <person name="Okamoto-Kainuma A."/>
            <person name="Ishikawa M."/>
            <person name="Umino S."/>
            <person name="Koizumi Y."/>
            <person name="Shiwa Y."/>
            <person name="Yoshikawa H."/>
            <person name="Matsutani M."/>
            <person name="Matsushita K."/>
        </authorList>
    </citation>
    <scope>NUCLEOTIDE SEQUENCE</scope>
    <source>
        <strain evidence="7">DSM 15669</strain>
    </source>
</reference>
<name>A0ABQ0NW39_9PROT</name>
<dbReference type="InterPro" id="IPR004960">
    <property type="entry name" value="LipA_acyltrans"/>
</dbReference>
<sequence>MPTAVAHFGLPFASFYRAPNNPYVDRLLSQLRKKNIGRSDIPSFPKGAKGARASMRYLSQGNHLGILGDQKMNDGICADFFSRPTMTAPAAAALALKFNALIVTGYVRREGPARLVLEVSPPFDPHSYALPSQKRHDTIQKVTQILNDRLQEWITNRPGEWLWLHRRWDKKLYH</sequence>
<evidence type="ECO:0000256" key="1">
    <source>
        <dbReference type="ARBA" id="ARBA00004533"/>
    </source>
</evidence>
<protein>
    <submittedName>
        <fullName evidence="7">Lipid A biosynthesis lauroyl acyltransferase</fullName>
    </submittedName>
</protein>
<keyword evidence="4" id="KW-0808">Transferase</keyword>
<dbReference type="EMBL" id="BAQD01000001">
    <property type="protein sequence ID" value="GBQ04777.1"/>
    <property type="molecule type" value="Genomic_DNA"/>
</dbReference>
<dbReference type="PANTHER" id="PTHR30606:SF9">
    <property type="entry name" value="LIPID A BIOSYNTHESIS LAUROYLTRANSFERASE"/>
    <property type="match status" value="1"/>
</dbReference>
<evidence type="ECO:0000313" key="8">
    <source>
        <dbReference type="Proteomes" id="UP001062901"/>
    </source>
</evidence>
<evidence type="ECO:0000313" key="7">
    <source>
        <dbReference type="EMBL" id="GBQ04777.1"/>
    </source>
</evidence>
<dbReference type="GO" id="GO:0016746">
    <property type="term" value="F:acyltransferase activity"/>
    <property type="evidence" value="ECO:0007669"/>
    <property type="project" value="UniProtKB-KW"/>
</dbReference>
<dbReference type="PANTHER" id="PTHR30606">
    <property type="entry name" value="LIPID A BIOSYNTHESIS LAUROYL ACYLTRANSFERASE"/>
    <property type="match status" value="1"/>
</dbReference>
<dbReference type="CDD" id="cd07984">
    <property type="entry name" value="LPLAT_LABLAT-like"/>
    <property type="match status" value="1"/>
</dbReference>
<keyword evidence="6 7" id="KW-0012">Acyltransferase</keyword>
<comment type="subcellular location">
    <subcellularLocation>
        <location evidence="1">Cell inner membrane</location>
    </subcellularLocation>
</comment>
<organism evidence="7 8">
    <name type="scientific">Saccharibacter floricola DSM 15669</name>
    <dbReference type="NCBI Taxonomy" id="1123227"/>
    <lineage>
        <taxon>Bacteria</taxon>
        <taxon>Pseudomonadati</taxon>
        <taxon>Pseudomonadota</taxon>
        <taxon>Alphaproteobacteria</taxon>
        <taxon>Acetobacterales</taxon>
        <taxon>Acetobacteraceae</taxon>
        <taxon>Saccharibacter</taxon>
    </lineage>
</organism>
<proteinExistence type="predicted"/>
<evidence type="ECO:0000256" key="3">
    <source>
        <dbReference type="ARBA" id="ARBA00022519"/>
    </source>
</evidence>
<keyword evidence="2" id="KW-1003">Cell membrane</keyword>
<gene>
    <name evidence="7" type="ORF">AA15669_0146</name>
</gene>
<evidence type="ECO:0000256" key="5">
    <source>
        <dbReference type="ARBA" id="ARBA00023136"/>
    </source>
</evidence>
<keyword evidence="3" id="KW-0997">Cell inner membrane</keyword>